<dbReference type="AlphaFoldDB" id="A0AAD9MJ12"/>
<evidence type="ECO:0000256" key="5">
    <source>
        <dbReference type="ARBA" id="ARBA00022771"/>
    </source>
</evidence>
<accession>A0AAD9MJ12</accession>
<dbReference type="InterPro" id="IPR013083">
    <property type="entry name" value="Znf_RING/FYVE/PHD"/>
</dbReference>
<dbReference type="PANTHER" id="PTHR46463:SF10">
    <property type="entry name" value="OS01G0926200 PROTEIN"/>
    <property type="match status" value="1"/>
</dbReference>
<evidence type="ECO:0000256" key="6">
    <source>
        <dbReference type="ARBA" id="ARBA00022786"/>
    </source>
</evidence>
<organism evidence="11 12">
    <name type="scientific">Prototheca wickerhamii</name>
    <dbReference type="NCBI Taxonomy" id="3111"/>
    <lineage>
        <taxon>Eukaryota</taxon>
        <taxon>Viridiplantae</taxon>
        <taxon>Chlorophyta</taxon>
        <taxon>core chlorophytes</taxon>
        <taxon>Trebouxiophyceae</taxon>
        <taxon>Chlorellales</taxon>
        <taxon>Chlorellaceae</taxon>
        <taxon>Prototheca</taxon>
    </lineage>
</organism>
<gene>
    <name evidence="11" type="ORF">QBZ16_002863</name>
</gene>
<sequence>MLHPLAKTRSPSVTSLKGSKHAKSDSRLSLLDDDDICSTCLDGFSEVNPAVTLKCGHRFHLQCIYAWLERSETCPLCGAQTSFDEIL</sequence>
<evidence type="ECO:0000256" key="4">
    <source>
        <dbReference type="ARBA" id="ARBA00022723"/>
    </source>
</evidence>
<proteinExistence type="predicted"/>
<protein>
    <recommendedName>
        <fullName evidence="2">RING-type E3 ubiquitin transferase</fullName>
        <ecNumber evidence="2">2.3.2.27</ecNumber>
    </recommendedName>
</protein>
<dbReference type="GO" id="GO:0061630">
    <property type="term" value="F:ubiquitin protein ligase activity"/>
    <property type="evidence" value="ECO:0007669"/>
    <property type="project" value="UniProtKB-EC"/>
</dbReference>
<keyword evidence="5 8" id="KW-0863">Zinc-finger</keyword>
<dbReference type="EMBL" id="JASFZW010000003">
    <property type="protein sequence ID" value="KAK2079172.1"/>
    <property type="molecule type" value="Genomic_DNA"/>
</dbReference>
<evidence type="ECO:0000256" key="8">
    <source>
        <dbReference type="PROSITE-ProRule" id="PRU00175"/>
    </source>
</evidence>
<dbReference type="PROSITE" id="PS50089">
    <property type="entry name" value="ZF_RING_2"/>
    <property type="match status" value="1"/>
</dbReference>
<dbReference type="InterPro" id="IPR001841">
    <property type="entry name" value="Znf_RING"/>
</dbReference>
<evidence type="ECO:0000256" key="9">
    <source>
        <dbReference type="SAM" id="MobiDB-lite"/>
    </source>
</evidence>
<dbReference type="PANTHER" id="PTHR46463">
    <property type="entry name" value="ZINC FINGER, RING/FYVE/PHD-TYPE"/>
    <property type="match status" value="1"/>
</dbReference>
<dbReference type="EC" id="2.3.2.27" evidence="2"/>
<feature type="region of interest" description="Disordered" evidence="9">
    <location>
        <begin position="1"/>
        <end position="27"/>
    </location>
</feature>
<evidence type="ECO:0000256" key="1">
    <source>
        <dbReference type="ARBA" id="ARBA00000900"/>
    </source>
</evidence>
<dbReference type="SMART" id="SM00184">
    <property type="entry name" value="RING"/>
    <property type="match status" value="1"/>
</dbReference>
<dbReference type="Gene3D" id="3.30.40.10">
    <property type="entry name" value="Zinc/RING finger domain, C3HC4 (zinc finger)"/>
    <property type="match status" value="1"/>
</dbReference>
<evidence type="ECO:0000259" key="10">
    <source>
        <dbReference type="PROSITE" id="PS50089"/>
    </source>
</evidence>
<feature type="domain" description="RING-type" evidence="10">
    <location>
        <begin position="37"/>
        <end position="77"/>
    </location>
</feature>
<evidence type="ECO:0000256" key="3">
    <source>
        <dbReference type="ARBA" id="ARBA00022679"/>
    </source>
</evidence>
<comment type="caution">
    <text evidence="11">The sequence shown here is derived from an EMBL/GenBank/DDBJ whole genome shotgun (WGS) entry which is preliminary data.</text>
</comment>
<keyword evidence="7" id="KW-0862">Zinc</keyword>
<evidence type="ECO:0000256" key="7">
    <source>
        <dbReference type="ARBA" id="ARBA00022833"/>
    </source>
</evidence>
<evidence type="ECO:0000256" key="2">
    <source>
        <dbReference type="ARBA" id="ARBA00012483"/>
    </source>
</evidence>
<evidence type="ECO:0000313" key="12">
    <source>
        <dbReference type="Proteomes" id="UP001255856"/>
    </source>
</evidence>
<dbReference type="Proteomes" id="UP001255856">
    <property type="component" value="Unassembled WGS sequence"/>
</dbReference>
<keyword evidence="4" id="KW-0479">Metal-binding</keyword>
<keyword evidence="6" id="KW-0833">Ubl conjugation pathway</keyword>
<keyword evidence="3" id="KW-0808">Transferase</keyword>
<comment type="catalytic activity">
    <reaction evidence="1">
        <text>S-ubiquitinyl-[E2 ubiquitin-conjugating enzyme]-L-cysteine + [acceptor protein]-L-lysine = [E2 ubiquitin-conjugating enzyme]-L-cysteine + N(6)-ubiquitinyl-[acceptor protein]-L-lysine.</text>
        <dbReference type="EC" id="2.3.2.27"/>
    </reaction>
</comment>
<dbReference type="GO" id="GO:0008270">
    <property type="term" value="F:zinc ion binding"/>
    <property type="evidence" value="ECO:0007669"/>
    <property type="project" value="UniProtKB-KW"/>
</dbReference>
<dbReference type="SUPFAM" id="SSF57850">
    <property type="entry name" value="RING/U-box"/>
    <property type="match status" value="1"/>
</dbReference>
<dbReference type="Pfam" id="PF13639">
    <property type="entry name" value="zf-RING_2"/>
    <property type="match status" value="1"/>
</dbReference>
<name>A0AAD9MJ12_PROWI</name>
<reference evidence="11" key="1">
    <citation type="submission" date="2021-01" db="EMBL/GenBank/DDBJ databases">
        <authorList>
            <person name="Eckstrom K.M.E."/>
        </authorList>
    </citation>
    <scope>NUCLEOTIDE SEQUENCE</scope>
    <source>
        <strain evidence="11">UVCC 0001</strain>
    </source>
</reference>
<keyword evidence="12" id="KW-1185">Reference proteome</keyword>
<evidence type="ECO:0000313" key="11">
    <source>
        <dbReference type="EMBL" id="KAK2079172.1"/>
    </source>
</evidence>